<gene>
    <name evidence="1" type="ORF">ARALYDRAFT_918978</name>
</gene>
<dbReference type="HOGENOM" id="CLU_2430083_0_0_1"/>
<evidence type="ECO:0008006" key="3">
    <source>
        <dbReference type="Google" id="ProtNLM"/>
    </source>
</evidence>
<accession>D7MNX8</accession>
<name>D7MNX8_ARALL</name>
<organism evidence="2">
    <name type="scientific">Arabidopsis lyrata subsp. lyrata</name>
    <name type="common">Lyre-leaved rock-cress</name>
    <dbReference type="NCBI Taxonomy" id="81972"/>
    <lineage>
        <taxon>Eukaryota</taxon>
        <taxon>Viridiplantae</taxon>
        <taxon>Streptophyta</taxon>
        <taxon>Embryophyta</taxon>
        <taxon>Tracheophyta</taxon>
        <taxon>Spermatophyta</taxon>
        <taxon>Magnoliopsida</taxon>
        <taxon>eudicotyledons</taxon>
        <taxon>Gunneridae</taxon>
        <taxon>Pentapetalae</taxon>
        <taxon>rosids</taxon>
        <taxon>malvids</taxon>
        <taxon>Brassicales</taxon>
        <taxon>Brassicaceae</taxon>
        <taxon>Camelineae</taxon>
        <taxon>Arabidopsis</taxon>
    </lineage>
</organism>
<reference evidence="2" key="1">
    <citation type="journal article" date="2011" name="Nat. Genet.">
        <title>The Arabidopsis lyrata genome sequence and the basis of rapid genome size change.</title>
        <authorList>
            <person name="Hu T.T."/>
            <person name="Pattyn P."/>
            <person name="Bakker E.G."/>
            <person name="Cao J."/>
            <person name="Cheng J.-F."/>
            <person name="Clark R.M."/>
            <person name="Fahlgren N."/>
            <person name="Fawcett J.A."/>
            <person name="Grimwood J."/>
            <person name="Gundlach H."/>
            <person name="Haberer G."/>
            <person name="Hollister J.D."/>
            <person name="Ossowski S."/>
            <person name="Ottilar R.P."/>
            <person name="Salamov A.A."/>
            <person name="Schneeberger K."/>
            <person name="Spannagl M."/>
            <person name="Wang X."/>
            <person name="Yang L."/>
            <person name="Nasrallah M.E."/>
            <person name="Bergelson J."/>
            <person name="Carrington J.C."/>
            <person name="Gaut B.S."/>
            <person name="Schmutz J."/>
            <person name="Mayer K.F.X."/>
            <person name="Van de Peer Y."/>
            <person name="Grigoriev I.V."/>
            <person name="Nordborg M."/>
            <person name="Weigel D."/>
            <person name="Guo Y.-L."/>
        </authorList>
    </citation>
    <scope>NUCLEOTIDE SEQUENCE [LARGE SCALE GENOMIC DNA]</scope>
    <source>
        <strain evidence="2">cv. MN47</strain>
    </source>
</reference>
<protein>
    <recommendedName>
        <fullName evidence="3">FBD domain-containing protein</fullName>
    </recommendedName>
</protein>
<dbReference type="EMBL" id="GL348720">
    <property type="protein sequence ID" value="EFH42498.1"/>
    <property type="molecule type" value="Genomic_DNA"/>
</dbReference>
<evidence type="ECO:0000313" key="2">
    <source>
        <dbReference type="Proteomes" id="UP000008694"/>
    </source>
</evidence>
<evidence type="ECO:0000313" key="1">
    <source>
        <dbReference type="EMBL" id="EFH42498.1"/>
    </source>
</evidence>
<proteinExistence type="predicted"/>
<dbReference type="Proteomes" id="UP000008694">
    <property type="component" value="Unassembled WGS sequence"/>
</dbReference>
<dbReference type="AlphaFoldDB" id="D7MNX8"/>
<sequence length="91" mass="10373">MPFLAEASLELSIRNLTRFLDAIKSANRLYLCLHRDITSAIPLVSFTQLHDLTLCTCGGDAWSFWLDLLQQCPEMRVLRFSISLYPLLLDG</sequence>
<dbReference type="Gramene" id="scaffold_802378.1">
    <property type="protein sequence ID" value="scaffold_802378.1"/>
    <property type="gene ID" value="scaffold_802378.1"/>
</dbReference>
<keyword evidence="2" id="KW-1185">Reference proteome</keyword>